<dbReference type="Gene3D" id="3.40.50.2020">
    <property type="match status" value="1"/>
</dbReference>
<reference evidence="4" key="1">
    <citation type="submission" date="2017-01" db="EMBL/GenBank/DDBJ databases">
        <authorList>
            <person name="Varghese N."/>
            <person name="Submissions S."/>
        </authorList>
    </citation>
    <scope>NUCLEOTIDE SEQUENCE [LARGE SCALE GENOMIC DNA]</scope>
    <source>
        <strain evidence="4">DM9</strain>
    </source>
</reference>
<evidence type="ECO:0000259" key="2">
    <source>
        <dbReference type="Pfam" id="PF00156"/>
    </source>
</evidence>
<dbReference type="InterPro" id="IPR029057">
    <property type="entry name" value="PRTase-like"/>
</dbReference>
<evidence type="ECO:0000313" key="3">
    <source>
        <dbReference type="EMBL" id="SIQ67977.1"/>
    </source>
</evidence>
<dbReference type="AlphaFoldDB" id="A0A1N6UQZ0"/>
<dbReference type="Pfam" id="PF00156">
    <property type="entry name" value="Pribosyltran"/>
    <property type="match status" value="1"/>
</dbReference>
<feature type="domain" description="Phosphoribosyltransferase" evidence="2">
    <location>
        <begin position="163"/>
        <end position="226"/>
    </location>
</feature>
<keyword evidence="4" id="KW-1185">Reference proteome</keyword>
<organism evidence="3 4">
    <name type="scientific">Pontibacter lucknowensis</name>
    <dbReference type="NCBI Taxonomy" id="1077936"/>
    <lineage>
        <taxon>Bacteria</taxon>
        <taxon>Pseudomonadati</taxon>
        <taxon>Bacteroidota</taxon>
        <taxon>Cytophagia</taxon>
        <taxon>Cytophagales</taxon>
        <taxon>Hymenobacteraceae</taxon>
        <taxon>Pontibacter</taxon>
    </lineage>
</organism>
<proteinExistence type="inferred from homology"/>
<dbReference type="InterPro" id="IPR051910">
    <property type="entry name" value="ComF/GntX_DNA_util-trans"/>
</dbReference>
<dbReference type="PANTHER" id="PTHR47505">
    <property type="entry name" value="DNA UTILIZATION PROTEIN YHGH"/>
    <property type="match status" value="1"/>
</dbReference>
<sequence>MLQDFLSLLFPEICHACDQALTRGERYICTECNVKLPYTDLHLHGATELNYLQQRFWGKVPVRFAFAYLHFKSKGRVQRLLHKLKYKGAEEVGEHLGTRYGSILSDHGYAAHFDLIIPVPLHRLKLRRRGYNQSDGFAKGLSEALQIPWSNKVLERAIDTDSQTKKSRLDRWQNVEQVFVVKKAEEVSGKRILLVDDVLTTGATLEACAHTLLQSGCHEISVTTIAAAQL</sequence>
<dbReference type="RefSeq" id="WP_076421323.1">
    <property type="nucleotide sequence ID" value="NZ_FTNM01000001.1"/>
</dbReference>
<name>A0A1N6UQZ0_9BACT</name>
<accession>A0A1N6UQZ0</accession>
<dbReference type="PANTHER" id="PTHR47505:SF1">
    <property type="entry name" value="DNA UTILIZATION PROTEIN YHGH"/>
    <property type="match status" value="1"/>
</dbReference>
<gene>
    <name evidence="3" type="ORF">SAMN05421545_1021</name>
</gene>
<evidence type="ECO:0000313" key="4">
    <source>
        <dbReference type="Proteomes" id="UP000185924"/>
    </source>
</evidence>
<dbReference type="SUPFAM" id="SSF53271">
    <property type="entry name" value="PRTase-like"/>
    <property type="match status" value="1"/>
</dbReference>
<evidence type="ECO:0000256" key="1">
    <source>
        <dbReference type="ARBA" id="ARBA00008007"/>
    </source>
</evidence>
<dbReference type="STRING" id="1077936.SAMN05421545_1021"/>
<dbReference type="CDD" id="cd06223">
    <property type="entry name" value="PRTases_typeI"/>
    <property type="match status" value="1"/>
</dbReference>
<comment type="similarity">
    <text evidence="1">Belongs to the ComF/GntX family.</text>
</comment>
<protein>
    <submittedName>
        <fullName evidence="3">ComF family protein</fullName>
    </submittedName>
</protein>
<dbReference type="EMBL" id="FTNM01000001">
    <property type="protein sequence ID" value="SIQ67977.1"/>
    <property type="molecule type" value="Genomic_DNA"/>
</dbReference>
<dbReference type="InterPro" id="IPR000836">
    <property type="entry name" value="PRTase_dom"/>
</dbReference>
<dbReference type="Proteomes" id="UP000185924">
    <property type="component" value="Unassembled WGS sequence"/>
</dbReference>